<dbReference type="GeneID" id="93337470"/>
<dbReference type="GO" id="GO:0008422">
    <property type="term" value="F:beta-glucosidase activity"/>
    <property type="evidence" value="ECO:0007669"/>
    <property type="project" value="TreeGrafter"/>
</dbReference>
<dbReference type="RefSeq" id="WP_078783990.1">
    <property type="nucleotide sequence ID" value="NZ_FUYF01000004.1"/>
</dbReference>
<dbReference type="PANTHER" id="PTHR10353">
    <property type="entry name" value="GLYCOSYL HYDROLASE"/>
    <property type="match status" value="1"/>
</dbReference>
<dbReference type="SUPFAM" id="SSF51445">
    <property type="entry name" value="(Trans)glycosidases"/>
    <property type="match status" value="1"/>
</dbReference>
<comment type="similarity">
    <text evidence="1 4">Belongs to the glycosyl hydrolase 1 family.</text>
</comment>
<dbReference type="Proteomes" id="UP000190286">
    <property type="component" value="Unassembled WGS sequence"/>
</dbReference>
<dbReference type="PANTHER" id="PTHR10353:SF36">
    <property type="entry name" value="LP05116P"/>
    <property type="match status" value="1"/>
</dbReference>
<dbReference type="OrthoDB" id="2339329at2"/>
<evidence type="ECO:0000313" key="5">
    <source>
        <dbReference type="EMBL" id="SKA80538.1"/>
    </source>
</evidence>
<dbReference type="STRING" id="745368.SAMN02745178_00993"/>
<evidence type="ECO:0000256" key="4">
    <source>
        <dbReference type="RuleBase" id="RU003690"/>
    </source>
</evidence>
<name>A0A1T4WUL4_9FIRM</name>
<dbReference type="EMBL" id="FUYF01000004">
    <property type="protein sequence ID" value="SKA80538.1"/>
    <property type="molecule type" value="Genomic_DNA"/>
</dbReference>
<accession>A0A1T4WUL4</accession>
<proteinExistence type="inferred from homology"/>
<dbReference type="GO" id="GO:0016052">
    <property type="term" value="P:carbohydrate catabolic process"/>
    <property type="evidence" value="ECO:0007669"/>
    <property type="project" value="TreeGrafter"/>
</dbReference>
<dbReference type="InterPro" id="IPR017853">
    <property type="entry name" value="GH"/>
</dbReference>
<reference evidence="5 6" key="1">
    <citation type="submission" date="2017-02" db="EMBL/GenBank/DDBJ databases">
        <authorList>
            <person name="Peterson S.W."/>
        </authorList>
    </citation>
    <scope>NUCLEOTIDE SEQUENCE [LARGE SCALE GENOMIC DNA]</scope>
    <source>
        <strain evidence="5 6">ATCC 27749</strain>
    </source>
</reference>
<dbReference type="GO" id="GO:0005829">
    <property type="term" value="C:cytosol"/>
    <property type="evidence" value="ECO:0007669"/>
    <property type="project" value="TreeGrafter"/>
</dbReference>
<dbReference type="AlphaFoldDB" id="A0A1T4WUL4"/>
<evidence type="ECO:0000313" key="6">
    <source>
        <dbReference type="Proteomes" id="UP000190286"/>
    </source>
</evidence>
<organism evidence="5 6">
    <name type="scientific">Gemmiger formicilis</name>
    <dbReference type="NCBI Taxonomy" id="745368"/>
    <lineage>
        <taxon>Bacteria</taxon>
        <taxon>Bacillati</taxon>
        <taxon>Bacillota</taxon>
        <taxon>Clostridia</taxon>
        <taxon>Eubacteriales</taxon>
        <taxon>Gemmiger</taxon>
    </lineage>
</organism>
<dbReference type="Gene3D" id="3.20.20.80">
    <property type="entry name" value="Glycosidases"/>
    <property type="match status" value="1"/>
</dbReference>
<dbReference type="PRINTS" id="PR00131">
    <property type="entry name" value="GLHYDRLASE1"/>
</dbReference>
<protein>
    <submittedName>
        <fullName evidence="5">Beta-glucosidase</fullName>
    </submittedName>
</protein>
<sequence length="433" mass="47944">MQKFEKGFFVGAATAAHQVEGNNIHSDYWAQEQLPHTSFAEPSGIACDHYNRYEEDIRLLADAGLNAYRFSIEWARIEPEEGKFDPAEIEHYRKVIACCKAHGVEPVATLLHFTSPKWLIAMGGWEAESTVEYFKRYVSYVMEQLGSELHYICTINEANMGLQLAAISKRFRLMAEQAAKAAASAGKSAEGSVQVGMNFQKMMENMKYAAAENAAVFGTPQPKIFVSERTPEGDLLVLRAHAAAREAIKAICPEVKVGLTLSLHDLQAQPGGAAFAAAAWEEEFTHYLPYIKEDDFLGVQNYTRTLYGAQGQLPAPQGAELTQMDYEFYPQALENVIRKVAADFKGDLIVTENGIATADDTRRVAFIEAALAGVQHCIADGIPVKGYFHWSLMDNFEWQKGYAMNFGLIAVNRETMERTPKPSLAVLGGYANA</sequence>
<gene>
    <name evidence="5" type="ORF">SAMN02745178_00993</name>
</gene>
<evidence type="ECO:0000256" key="3">
    <source>
        <dbReference type="ARBA" id="ARBA00023295"/>
    </source>
</evidence>
<dbReference type="InterPro" id="IPR001360">
    <property type="entry name" value="Glyco_hydro_1"/>
</dbReference>
<evidence type="ECO:0000256" key="1">
    <source>
        <dbReference type="ARBA" id="ARBA00010838"/>
    </source>
</evidence>
<keyword evidence="2" id="KW-0378">Hydrolase</keyword>
<evidence type="ECO:0000256" key="2">
    <source>
        <dbReference type="ARBA" id="ARBA00022801"/>
    </source>
</evidence>
<keyword evidence="6" id="KW-1185">Reference proteome</keyword>
<dbReference type="Pfam" id="PF00232">
    <property type="entry name" value="Glyco_hydro_1"/>
    <property type="match status" value="2"/>
</dbReference>
<keyword evidence="3" id="KW-0326">Glycosidase</keyword>